<evidence type="ECO:0000313" key="2">
    <source>
        <dbReference type="Proteomes" id="UP000637383"/>
    </source>
</evidence>
<protein>
    <recommendedName>
        <fullName evidence="3">PEP-CTERM sorting domain-containing protein</fullName>
    </recommendedName>
</protein>
<keyword evidence="2" id="KW-1185">Reference proteome</keyword>
<name>A0ABR8KE73_9NOSO</name>
<organism evidence="1 2">
    <name type="scientific">Nostoc paludosum FACHB-159</name>
    <dbReference type="NCBI Taxonomy" id="2692908"/>
    <lineage>
        <taxon>Bacteria</taxon>
        <taxon>Bacillati</taxon>
        <taxon>Cyanobacteriota</taxon>
        <taxon>Cyanophyceae</taxon>
        <taxon>Nostocales</taxon>
        <taxon>Nostocaceae</taxon>
        <taxon>Nostoc</taxon>
    </lineage>
</organism>
<dbReference type="Proteomes" id="UP000637383">
    <property type="component" value="Unassembled WGS sequence"/>
</dbReference>
<accession>A0ABR8KE73</accession>
<evidence type="ECO:0000313" key="1">
    <source>
        <dbReference type="EMBL" id="MBD2737320.1"/>
    </source>
</evidence>
<reference evidence="1 2" key="1">
    <citation type="journal article" date="2020" name="ISME J.">
        <title>Comparative genomics reveals insights into cyanobacterial evolution and habitat adaptation.</title>
        <authorList>
            <person name="Chen M.Y."/>
            <person name="Teng W.K."/>
            <person name="Zhao L."/>
            <person name="Hu C.X."/>
            <person name="Zhou Y.K."/>
            <person name="Han B.P."/>
            <person name="Song L.R."/>
            <person name="Shu W.S."/>
        </authorList>
    </citation>
    <scope>NUCLEOTIDE SEQUENCE [LARGE SCALE GENOMIC DNA]</scope>
    <source>
        <strain evidence="1 2">FACHB-159</strain>
    </source>
</reference>
<gene>
    <name evidence="1" type="ORF">H6H03_26115</name>
</gene>
<evidence type="ECO:0008006" key="3">
    <source>
        <dbReference type="Google" id="ProtNLM"/>
    </source>
</evidence>
<proteinExistence type="predicted"/>
<sequence>MAVKLNQLLKFPIKYLPAITALITLFSLPVKAATFLVTDRTTFGGNDELDWVSLGKVFQFNPITNEISGLLPNSFSATSQGGLGLDVDIAPTNNPLITKPFVFQTLPPPGIRTNFAQGDYVLFGGIDVTGFGPNASFPTDGNGGPFTITFDKPVFGAGTQIAVDDRFTFDAFVSAYDINNNLLGTFSAQGTSSLLLDNSALFLGVRSDEANISRLVFSSSFPQQGLAINKVSIIGVPEPASTLAILIFGVSGGVLKLRQRIRVSTASK</sequence>
<dbReference type="EMBL" id="JACJTU010000030">
    <property type="protein sequence ID" value="MBD2737320.1"/>
    <property type="molecule type" value="Genomic_DNA"/>
</dbReference>
<dbReference type="RefSeq" id="WP_190957907.1">
    <property type="nucleotide sequence ID" value="NZ_JACJTU010000030.1"/>
</dbReference>
<comment type="caution">
    <text evidence="1">The sequence shown here is derived from an EMBL/GenBank/DDBJ whole genome shotgun (WGS) entry which is preliminary data.</text>
</comment>